<organism evidence="2 3">
    <name type="scientific">Saccharophagus degradans (strain 2-40 / ATCC 43961 / DSM 17024)</name>
    <dbReference type="NCBI Taxonomy" id="203122"/>
    <lineage>
        <taxon>Bacteria</taxon>
        <taxon>Pseudomonadati</taxon>
        <taxon>Pseudomonadota</taxon>
        <taxon>Gammaproteobacteria</taxon>
        <taxon>Cellvibrionales</taxon>
        <taxon>Cellvibrionaceae</taxon>
        <taxon>Saccharophagus</taxon>
    </lineage>
</organism>
<dbReference type="EMBL" id="CP000282">
    <property type="protein sequence ID" value="ABD82647.1"/>
    <property type="molecule type" value="Genomic_DNA"/>
</dbReference>
<feature type="transmembrane region" description="Helical" evidence="1">
    <location>
        <begin position="7"/>
        <end position="25"/>
    </location>
</feature>
<dbReference type="KEGG" id="sde:Sde_3392"/>
<evidence type="ECO:0000313" key="2">
    <source>
        <dbReference type="EMBL" id="ABD82647.1"/>
    </source>
</evidence>
<sequence length="93" mass="10645">MINTLRVIIAIFVFSISVYLVYDLFVNGFNVYVLGASLLGFVAVHYIWPRKHPDDASWFDALEIVFDLPYRALAFTLRSIGRAVHKPDIDIDL</sequence>
<dbReference type="eggNOG" id="ENOG5033G6B">
    <property type="taxonomic scope" value="Bacteria"/>
</dbReference>
<keyword evidence="1" id="KW-0472">Membrane</keyword>
<evidence type="ECO:0000313" key="3">
    <source>
        <dbReference type="Proteomes" id="UP000001947"/>
    </source>
</evidence>
<keyword evidence="1" id="KW-0812">Transmembrane</keyword>
<proteinExistence type="predicted"/>
<reference evidence="2 3" key="1">
    <citation type="journal article" date="2008" name="PLoS Genet.">
        <title>Complete genome sequence of the complex carbohydrate-degrading marine bacterium, Saccharophagus degradans strain 2-40 T.</title>
        <authorList>
            <person name="Weiner R.M."/>
            <person name="Taylor L.E.II."/>
            <person name="Henrissat B."/>
            <person name="Hauser L."/>
            <person name="Land M."/>
            <person name="Coutinho P.M."/>
            <person name="Rancurel C."/>
            <person name="Saunders E.H."/>
            <person name="Longmire A.G."/>
            <person name="Zhang H."/>
            <person name="Bayer E.A."/>
            <person name="Gilbert H.J."/>
            <person name="Larimer F."/>
            <person name="Zhulin I.B."/>
            <person name="Ekborg N.A."/>
            <person name="Lamed R."/>
            <person name="Richardson P.M."/>
            <person name="Borovok I."/>
            <person name="Hutcheson S."/>
        </authorList>
    </citation>
    <scope>NUCLEOTIDE SEQUENCE [LARGE SCALE GENOMIC DNA]</scope>
    <source>
        <strain evidence="3">2-40 / ATCC 43961 / DSM 17024</strain>
    </source>
</reference>
<dbReference type="GeneID" id="98615010"/>
<protein>
    <submittedName>
        <fullName evidence="2">Methyl-accepting chemotaxis sensory transducer</fullName>
    </submittedName>
</protein>
<dbReference type="Proteomes" id="UP000001947">
    <property type="component" value="Chromosome"/>
</dbReference>
<evidence type="ECO:0000256" key="1">
    <source>
        <dbReference type="SAM" id="Phobius"/>
    </source>
</evidence>
<name>Q21F82_SACD2</name>
<dbReference type="STRING" id="203122.Sde_3392"/>
<keyword evidence="3" id="KW-1185">Reference proteome</keyword>
<dbReference type="OrthoDB" id="6401532at2"/>
<feature type="transmembrane region" description="Helical" evidence="1">
    <location>
        <begin position="31"/>
        <end position="48"/>
    </location>
</feature>
<dbReference type="RefSeq" id="WP_011469863.1">
    <property type="nucleotide sequence ID" value="NC_007912.1"/>
</dbReference>
<accession>Q21F82</accession>
<gene>
    <name evidence="2" type="ordered locus">Sde_3392</name>
</gene>
<keyword evidence="1" id="KW-1133">Transmembrane helix</keyword>
<dbReference type="AlphaFoldDB" id="Q21F82"/>
<dbReference type="HOGENOM" id="CLU_2397812_0_0_6"/>